<dbReference type="PANTHER" id="PTHR35787">
    <property type="entry name" value="GLYCEROL UPTAKE OPERON ANTITERMINATOR REGULATORY PROTEIN"/>
    <property type="match status" value="1"/>
</dbReference>
<gene>
    <name evidence="1" type="ORF">BGLFYP119_00578</name>
</gene>
<dbReference type="InterPro" id="IPR006699">
    <property type="entry name" value="GlpP"/>
</dbReference>
<proteinExistence type="predicted"/>
<dbReference type="EMBL" id="CACRST010000007">
    <property type="protein sequence ID" value="VYS78579.1"/>
    <property type="molecule type" value="Genomic_DNA"/>
</dbReference>
<organism evidence="1">
    <name type="scientific">Blautia glucerasea</name>
    <dbReference type="NCBI Taxonomy" id="536633"/>
    <lineage>
        <taxon>Bacteria</taxon>
        <taxon>Bacillati</taxon>
        <taxon>Bacillota</taxon>
        <taxon>Clostridia</taxon>
        <taxon>Lachnospirales</taxon>
        <taxon>Lachnospiraceae</taxon>
        <taxon>Blautia</taxon>
    </lineage>
</organism>
<dbReference type="AlphaFoldDB" id="A0A6N2RE47"/>
<dbReference type="Pfam" id="PF04309">
    <property type="entry name" value="G3P_antiterm"/>
    <property type="match status" value="1"/>
</dbReference>
<evidence type="ECO:0000313" key="1">
    <source>
        <dbReference type="EMBL" id="VYS78579.1"/>
    </source>
</evidence>
<dbReference type="Gene3D" id="3.20.20.70">
    <property type="entry name" value="Aldolase class I"/>
    <property type="match status" value="1"/>
</dbReference>
<dbReference type="InterPro" id="IPR013785">
    <property type="entry name" value="Aldolase_TIM"/>
</dbReference>
<name>A0A6N2RE47_9FIRM</name>
<dbReference type="GO" id="GO:0006355">
    <property type="term" value="P:regulation of DNA-templated transcription"/>
    <property type="evidence" value="ECO:0007669"/>
    <property type="project" value="InterPro"/>
</dbReference>
<dbReference type="RefSeq" id="WP_156352622.1">
    <property type="nucleotide sequence ID" value="NZ_CACRST010000007.1"/>
</dbReference>
<protein>
    <submittedName>
        <fullName evidence="1">Glycerol-3-phosphate responsive antiterminator</fullName>
    </submittedName>
</protein>
<dbReference type="PIRSF" id="PIRSF016897">
    <property type="entry name" value="GlpP"/>
    <property type="match status" value="1"/>
</dbReference>
<dbReference type="SUPFAM" id="SSF110391">
    <property type="entry name" value="GlpP-like"/>
    <property type="match status" value="1"/>
</dbReference>
<reference evidence="1" key="1">
    <citation type="submission" date="2019-11" db="EMBL/GenBank/DDBJ databases">
        <authorList>
            <person name="Feng L."/>
        </authorList>
    </citation>
    <scope>NUCLEOTIDE SEQUENCE</scope>
    <source>
        <strain evidence="1">BgluceraseaLFYP119</strain>
    </source>
</reference>
<dbReference type="PANTHER" id="PTHR35787:SF1">
    <property type="entry name" value="GLYCEROL UPTAKE OPERON ANTITERMINATOR REGULATORY PROTEIN"/>
    <property type="match status" value="1"/>
</dbReference>
<dbReference type="GO" id="GO:0006071">
    <property type="term" value="P:glycerol metabolic process"/>
    <property type="evidence" value="ECO:0007669"/>
    <property type="project" value="InterPro"/>
</dbReference>
<accession>A0A6N2RE47</accession>
<sequence length="189" mass="20763">MNNKFYDLLESNPVIAAIKDDEGLDLCCRYNEIKVVFILYGDICSLKHIVDKLHKAGKIAIAHIDLITGLSGKEIAVQFLKENTDVDGIISTKPSLIKKANSLSLYTILRVFVLDSMAFKNIDNLIRTGNPDVLEILPGVMPKIIKKVCKMLPIPIIAGGLISEREDVLEALDAGAISVSSTNPDVWLM</sequence>